<evidence type="ECO:0000256" key="1">
    <source>
        <dbReference type="ARBA" id="ARBA00008455"/>
    </source>
</evidence>
<dbReference type="Proteomes" id="UP001482154">
    <property type="component" value="Unassembled WGS sequence"/>
</dbReference>
<dbReference type="EMBL" id="JBBNIN010000001">
    <property type="protein sequence ID" value="MEQ2709797.1"/>
    <property type="molecule type" value="Genomic_DNA"/>
</dbReference>
<comment type="similarity">
    <text evidence="1">Belongs to the peptidase C1 family.</text>
</comment>
<feature type="chain" id="PRO_5045924350" evidence="2">
    <location>
        <begin position="28"/>
        <end position="476"/>
    </location>
</feature>
<accession>A0ABV1ISD2</accession>
<dbReference type="RefSeq" id="WP_349110072.1">
    <property type="nucleotide sequence ID" value="NZ_JBBNIN010000001.1"/>
</dbReference>
<evidence type="ECO:0000256" key="2">
    <source>
        <dbReference type="SAM" id="SignalP"/>
    </source>
</evidence>
<evidence type="ECO:0000259" key="3">
    <source>
        <dbReference type="SMART" id="SM00645"/>
    </source>
</evidence>
<gene>
    <name evidence="4" type="ORF">AAAU51_01175</name>
</gene>
<dbReference type="PANTHER" id="PTHR12411">
    <property type="entry name" value="CYSTEINE PROTEASE FAMILY C1-RELATED"/>
    <property type="match status" value="1"/>
</dbReference>
<feature type="signal peptide" evidence="2">
    <location>
        <begin position="1"/>
        <end position="27"/>
    </location>
</feature>
<dbReference type="InterPro" id="IPR040528">
    <property type="entry name" value="Lectin-like"/>
</dbReference>
<protein>
    <submittedName>
        <fullName evidence="4">Lectin like domain-containing protein</fullName>
    </submittedName>
</protein>
<comment type="caution">
    <text evidence="4">The sequence shown here is derived from an EMBL/GenBank/DDBJ whole genome shotgun (WGS) entry which is preliminary data.</text>
</comment>
<evidence type="ECO:0000313" key="4">
    <source>
        <dbReference type="EMBL" id="MEQ2709797.1"/>
    </source>
</evidence>
<dbReference type="InterPro" id="IPR000668">
    <property type="entry name" value="Peptidase_C1A_C"/>
</dbReference>
<sequence length="476" mass="53436">MHRIKKLTAILLCAGIMCLSSIEGVFAAQKPTGYHSIHLNIESPKESQQNKTYARSYAGYYNAAEQGLVTLVKNQGNTELCWAFGLASLGETSLIKQKKVKKNVDYSEKHLGYFMYNRTNDALNNTKGDATKVSGNWKYSGGNARLAMITLTGWYGLANESTAPFNTNKWTLSSKLGQKDAAILKNGFFLGNNPSINVVKSYIKKYGSVVVAYHAPETTEEDEKFYDISHKSYNCTLSEDAANHIVTIVGWNDNYSRDKFGEASKPKRNGAWIIKNSWGNKEEDKGYTYISYEDRSMCEFLSGQFVKSSTYKYNYFYDGSANPSAYRLKKGQQIANIYTAKKGTKKKKETLKAVNVVTMNPNVKYSIQIYKNPKKGKPTSGKKLLKRAMTGTIKEAGTHTIDLKQKVRLVKGEKFSIVIKIGSTALIGCDHSDNFGWIRFVNKTAKGQSYVCLKGNKWYDLYSARLTMRIKAYTTT</sequence>
<keyword evidence="5" id="KW-1185">Reference proteome</keyword>
<name>A0ABV1ISD2_9FIRM</name>
<reference evidence="4 5" key="1">
    <citation type="submission" date="2024-04" db="EMBL/GenBank/DDBJ databases">
        <title>Human intestinal bacterial collection.</title>
        <authorList>
            <person name="Pauvert C."/>
            <person name="Hitch T.C.A."/>
            <person name="Clavel T."/>
        </authorList>
    </citation>
    <scope>NUCLEOTIDE SEQUENCE [LARGE SCALE GENOMIC DNA]</scope>
    <source>
        <strain evidence="4 5">CLA-AA-H249</strain>
    </source>
</reference>
<keyword evidence="2" id="KW-0732">Signal</keyword>
<evidence type="ECO:0000313" key="5">
    <source>
        <dbReference type="Proteomes" id="UP001482154"/>
    </source>
</evidence>
<organism evidence="4 5">
    <name type="scientific">Anaerostipes amylophilus</name>
    <dbReference type="NCBI Taxonomy" id="2981779"/>
    <lineage>
        <taxon>Bacteria</taxon>
        <taxon>Bacillati</taxon>
        <taxon>Bacillota</taxon>
        <taxon>Clostridia</taxon>
        <taxon>Lachnospirales</taxon>
        <taxon>Lachnospiraceae</taxon>
        <taxon>Anaerostipes</taxon>
    </lineage>
</organism>
<dbReference type="InterPro" id="IPR038765">
    <property type="entry name" value="Papain-like_cys_pep_sf"/>
</dbReference>
<dbReference type="SMART" id="SM00645">
    <property type="entry name" value="Pept_C1"/>
    <property type="match status" value="1"/>
</dbReference>
<dbReference type="Pfam" id="PF00112">
    <property type="entry name" value="Peptidase_C1"/>
    <property type="match status" value="1"/>
</dbReference>
<feature type="domain" description="Peptidase C1A papain C-terminal" evidence="3">
    <location>
        <begin position="57"/>
        <end position="310"/>
    </location>
</feature>
<dbReference type="Pfam" id="PF18560">
    <property type="entry name" value="Lectin_like"/>
    <property type="match status" value="1"/>
</dbReference>
<dbReference type="CDD" id="cd02619">
    <property type="entry name" value="Peptidase_C1"/>
    <property type="match status" value="1"/>
</dbReference>
<dbReference type="SUPFAM" id="SSF54001">
    <property type="entry name" value="Cysteine proteinases"/>
    <property type="match status" value="1"/>
</dbReference>
<dbReference type="InterPro" id="IPR013128">
    <property type="entry name" value="Peptidase_C1A"/>
</dbReference>
<proteinExistence type="inferred from homology"/>
<dbReference type="Gene3D" id="3.90.70.10">
    <property type="entry name" value="Cysteine proteinases"/>
    <property type="match status" value="1"/>
</dbReference>